<dbReference type="SMART" id="SM00861">
    <property type="entry name" value="Transket_pyr"/>
    <property type="match status" value="1"/>
</dbReference>
<evidence type="ECO:0000259" key="7">
    <source>
        <dbReference type="SMART" id="SM00861"/>
    </source>
</evidence>
<dbReference type="Pfam" id="PF02779">
    <property type="entry name" value="Transket_pyr"/>
    <property type="match status" value="1"/>
</dbReference>
<feature type="domain" description="Transketolase-like pyrimidine-binding" evidence="7">
    <location>
        <begin position="598"/>
        <end position="792"/>
    </location>
</feature>
<evidence type="ECO:0000256" key="5">
    <source>
        <dbReference type="ARBA" id="ARBA00023002"/>
    </source>
</evidence>
<dbReference type="PANTHER" id="PTHR23152:SF4">
    <property type="entry name" value="2-OXOADIPATE DEHYDROGENASE COMPLEX COMPONENT E1"/>
    <property type="match status" value="1"/>
</dbReference>
<dbReference type="PANTHER" id="PTHR23152">
    <property type="entry name" value="2-OXOGLUTARATE DEHYDROGENASE"/>
    <property type="match status" value="1"/>
</dbReference>
<keyword evidence="5 8" id="KW-0560">Oxidoreductase</keyword>
<dbReference type="NCBIfam" id="TIGR00239">
    <property type="entry name" value="2oxo_dh_E1"/>
    <property type="match status" value="1"/>
</dbReference>
<comment type="similarity">
    <text evidence="3">Belongs to the alpha-ketoglutarate dehydrogenase family.</text>
</comment>
<dbReference type="PIRSF" id="PIRSF000157">
    <property type="entry name" value="Oxoglu_dh_E1"/>
    <property type="match status" value="1"/>
</dbReference>
<dbReference type="AlphaFoldDB" id="A0A2K8L313"/>
<dbReference type="NCBIfam" id="NF008907">
    <property type="entry name" value="PRK12270.1"/>
    <property type="match status" value="1"/>
</dbReference>
<keyword evidence="9" id="KW-1185">Reference proteome</keyword>
<name>A0A2K8L313_MARES</name>
<comment type="function">
    <text evidence="2">E1 component of the 2-oxoglutarate dehydrogenase (OGDH) complex which catalyzes the decarboxylation of 2-oxoglutarate, the first step in the conversion of 2-oxoglutarate to succinyl-CoA and CO(2).</text>
</comment>
<dbReference type="Gene3D" id="3.40.50.12470">
    <property type="match status" value="1"/>
</dbReference>
<comment type="cofactor">
    <cofactor evidence="1">
        <name>thiamine diphosphate</name>
        <dbReference type="ChEBI" id="CHEBI:58937"/>
    </cofactor>
</comment>
<dbReference type="InterPro" id="IPR032106">
    <property type="entry name" value="2-oxogl_dehyd_N"/>
</dbReference>
<accession>A0A2K8L313</accession>
<dbReference type="Gene3D" id="3.40.50.970">
    <property type="match status" value="1"/>
</dbReference>
<dbReference type="KEGG" id="maes:Ga0123461_1818"/>
<evidence type="ECO:0000256" key="3">
    <source>
        <dbReference type="ARBA" id="ARBA00006936"/>
    </source>
</evidence>
<dbReference type="InterPro" id="IPR011603">
    <property type="entry name" value="2oxoglutarate_DH_E1"/>
</dbReference>
<dbReference type="Proteomes" id="UP000231701">
    <property type="component" value="Chromosome"/>
</dbReference>
<dbReference type="OrthoDB" id="5287108at2"/>
<evidence type="ECO:0000313" key="9">
    <source>
        <dbReference type="Proteomes" id="UP000231701"/>
    </source>
</evidence>
<evidence type="ECO:0000313" key="8">
    <source>
        <dbReference type="EMBL" id="ATX80231.1"/>
    </source>
</evidence>
<dbReference type="Pfam" id="PF00676">
    <property type="entry name" value="E1_dh"/>
    <property type="match status" value="1"/>
</dbReference>
<dbReference type="GO" id="GO:0006099">
    <property type="term" value="P:tricarboxylic acid cycle"/>
    <property type="evidence" value="ECO:0007669"/>
    <property type="project" value="TreeGrafter"/>
</dbReference>
<sequence>MSQSKPDDARIQDELFSAGSAYLEQVYEQYLRDPESLAPQWVAYFSDLVEVSGEAPPVTHQSMLERMRPQTAAAKRYFDDIPALSDRGDIEYPSRAIYLIQAYRMHGHLHAQLDPLKLDPRLTSPELELGYYGLSEADLDTEFPTGDLTGDRQMPLRDIIALLKQTYCGHVGPEFMHITDSARRHWIQSRLERIHSRANYDANTRRHIFGQIMHAEELERFLHTRYVGQKRFSLEGGESLIPMLDALIRRASRNGVKEIIMGMAHRGRLNVLANIMGKALTDIFSEFEGTQFEEAAQGQGDVKYHMGFSSDVTTPSGIVHLSLGFNPSHLEIITPVVLGSVRARQCRRKDKAKTEVMSVLIHGDAAFAGQGVVAESLQLSKLRGFRIGGTIHIVVNNQIGFTVNPFDARSTTYCTDIAKIVQAPILHVNGDDPEACCLAAEIAVEYRNTFHEDIVIDLICYRRHGHNETDSPEVTQPVMYRRINEHPTVEQIYRDRLISDGILSEQACDDMITNYRDCLDKVRRANDRSAPSPANSLQGRWNGFVFEGAEEPDTALSGELLADLAHRVHRLPAGFSMHPKVEKIYENRIQMMDGKLPVDWGCGEVMAYASLVSEGGWVRLTGEDSGRSTFFHRHAVVYDQVTGKNMIPLRQVENGPLSHFIVVDSMLSEMAVMGYEYGYSVAEPRALVIWEAQYGDFTNMAQVVVDQFVAAGETKWNRMSGLVLWLPHGYEGQGAEHSSARLERFLQLCAEDNMLVVYPTTPAQLFHLFRRQLMSKVRKPLIMMGPKSMLRQKLSFSKLEHFTHGRFLPVMGERHLQPALMRRVILCSGKVYYDLLAERQKREIQDIVLLRIERLYPFPAAELKTELEPYASTHEIFWVQEEPANQGAWPFLNSPIRQILSPDQKIFGVSRPESAAPAVGSLKRHKQELEALLNAAFAEGTEGLLV</sequence>
<gene>
    <name evidence="8" type="ORF">Ga0123461_1818</name>
</gene>
<evidence type="ECO:0000256" key="1">
    <source>
        <dbReference type="ARBA" id="ARBA00001964"/>
    </source>
</evidence>
<dbReference type="Gene3D" id="1.10.287.1150">
    <property type="entry name" value="TPP helical domain"/>
    <property type="match status" value="1"/>
</dbReference>
<evidence type="ECO:0000256" key="6">
    <source>
        <dbReference type="ARBA" id="ARBA00023052"/>
    </source>
</evidence>
<dbReference type="EMBL" id="CP018799">
    <property type="protein sequence ID" value="ATX80231.1"/>
    <property type="molecule type" value="Genomic_DNA"/>
</dbReference>
<dbReference type="RefSeq" id="WP_100278024.1">
    <property type="nucleotide sequence ID" value="NZ_CP018799.1"/>
</dbReference>
<dbReference type="GO" id="GO:0045252">
    <property type="term" value="C:oxoglutarate dehydrogenase complex"/>
    <property type="evidence" value="ECO:0007669"/>
    <property type="project" value="TreeGrafter"/>
</dbReference>
<evidence type="ECO:0000256" key="4">
    <source>
        <dbReference type="ARBA" id="ARBA00012280"/>
    </source>
</evidence>
<dbReference type="InterPro" id="IPR031717">
    <property type="entry name" value="ODO-1/KGD_C"/>
</dbReference>
<dbReference type="InterPro" id="IPR005475">
    <property type="entry name" value="Transketolase-like_Pyr-bd"/>
</dbReference>
<proteinExistence type="inferred from homology"/>
<dbReference type="EC" id="1.2.4.2" evidence="4"/>
<evidence type="ECO:0000256" key="2">
    <source>
        <dbReference type="ARBA" id="ARBA00003906"/>
    </source>
</evidence>
<keyword evidence="6" id="KW-0786">Thiamine pyrophosphate</keyword>
<dbReference type="Pfam" id="PF16870">
    <property type="entry name" value="OxoGdeHyase_C"/>
    <property type="match status" value="1"/>
</dbReference>
<dbReference type="SUPFAM" id="SSF52518">
    <property type="entry name" value="Thiamin diphosphate-binding fold (THDP-binding)"/>
    <property type="match status" value="2"/>
</dbReference>
<dbReference type="InterPro" id="IPR001017">
    <property type="entry name" value="DH_E1"/>
</dbReference>
<dbReference type="Pfam" id="PF16078">
    <property type="entry name" value="2-oxogl_dehyd_N"/>
    <property type="match status" value="1"/>
</dbReference>
<dbReference type="GO" id="GO:0005829">
    <property type="term" value="C:cytosol"/>
    <property type="evidence" value="ECO:0007669"/>
    <property type="project" value="TreeGrafter"/>
</dbReference>
<dbReference type="Gene3D" id="3.40.50.11610">
    <property type="entry name" value="Multifunctional 2-oxoglutarate metabolism enzyme, C-terminal domain"/>
    <property type="match status" value="1"/>
</dbReference>
<dbReference type="GO" id="GO:0030976">
    <property type="term" value="F:thiamine pyrophosphate binding"/>
    <property type="evidence" value="ECO:0007669"/>
    <property type="project" value="InterPro"/>
</dbReference>
<dbReference type="InterPro" id="IPR042179">
    <property type="entry name" value="KGD_C_sf"/>
</dbReference>
<dbReference type="InterPro" id="IPR029061">
    <property type="entry name" value="THDP-binding"/>
</dbReference>
<reference evidence="8 9" key="1">
    <citation type="submission" date="2016-12" db="EMBL/GenBank/DDBJ databases">
        <title>Isolation and genomic insights into novel planktonic Zetaproteobacteria from stratified waters of the Chesapeake Bay.</title>
        <authorList>
            <person name="McAllister S.M."/>
            <person name="Kato S."/>
            <person name="Chan C.S."/>
            <person name="Chiu B.K."/>
            <person name="Field E.K."/>
        </authorList>
    </citation>
    <scope>NUCLEOTIDE SEQUENCE [LARGE SCALE GENOMIC DNA]</scope>
    <source>
        <strain evidence="8 9">CP-5</strain>
    </source>
</reference>
<protein>
    <recommendedName>
        <fullName evidence="4">oxoglutarate dehydrogenase (succinyl-transferring)</fullName>
        <ecNumber evidence="4">1.2.4.2</ecNumber>
    </recommendedName>
</protein>
<dbReference type="NCBIfam" id="NF006914">
    <property type="entry name" value="PRK09404.1"/>
    <property type="match status" value="1"/>
</dbReference>
<organism evidence="8 9">
    <name type="scientific">Mariprofundus aestuarium</name>
    <dbReference type="NCBI Taxonomy" id="1921086"/>
    <lineage>
        <taxon>Bacteria</taxon>
        <taxon>Pseudomonadati</taxon>
        <taxon>Pseudomonadota</taxon>
        <taxon>Candidatius Mariprofundia</taxon>
        <taxon>Mariprofundales</taxon>
        <taxon>Mariprofundaceae</taxon>
        <taxon>Mariprofundus</taxon>
    </lineage>
</organism>
<dbReference type="GO" id="GO:0004591">
    <property type="term" value="F:oxoglutarate dehydrogenase (succinyl-transferring) activity"/>
    <property type="evidence" value="ECO:0007669"/>
    <property type="project" value="UniProtKB-EC"/>
</dbReference>
<dbReference type="CDD" id="cd02016">
    <property type="entry name" value="TPP_E1_OGDC_like"/>
    <property type="match status" value="1"/>
</dbReference>